<keyword evidence="1" id="KW-0472">Membrane</keyword>
<keyword evidence="3" id="KW-1185">Reference proteome</keyword>
<evidence type="ECO:0000313" key="2">
    <source>
        <dbReference type="EMBL" id="MFD2469127.1"/>
    </source>
</evidence>
<dbReference type="EMBL" id="JBHUKS010000011">
    <property type="protein sequence ID" value="MFD2469127.1"/>
    <property type="molecule type" value="Genomic_DNA"/>
</dbReference>
<keyword evidence="1" id="KW-1133">Transmembrane helix</keyword>
<feature type="transmembrane region" description="Helical" evidence="1">
    <location>
        <begin position="12"/>
        <end position="40"/>
    </location>
</feature>
<accession>A0ABW5H8T9</accession>
<feature type="transmembrane region" description="Helical" evidence="1">
    <location>
        <begin position="91"/>
        <end position="112"/>
    </location>
</feature>
<comment type="caution">
    <text evidence="2">The sequence shown here is derived from an EMBL/GenBank/DDBJ whole genome shotgun (WGS) entry which is preliminary data.</text>
</comment>
<protein>
    <submittedName>
        <fullName evidence="2">Uncharacterized protein</fullName>
    </submittedName>
</protein>
<dbReference type="Proteomes" id="UP001597483">
    <property type="component" value="Unassembled WGS sequence"/>
</dbReference>
<feature type="transmembrane region" description="Helical" evidence="1">
    <location>
        <begin position="52"/>
        <end position="79"/>
    </location>
</feature>
<keyword evidence="1" id="KW-0812">Transmembrane</keyword>
<evidence type="ECO:0000313" key="3">
    <source>
        <dbReference type="Proteomes" id="UP001597483"/>
    </source>
</evidence>
<sequence length="115" mass="11896">MTTETVQPSRARVALIGALHGLSALFVCVLVLCGISAVLLTAAKVLSVPAMVGVIVLGIYLHFGIYLVPIAAGAGALAASLGVPERAKRRVWITVSVLSVLFPIVVFATATMQRA</sequence>
<gene>
    <name evidence="2" type="ORF">ACFSVL_17205</name>
</gene>
<reference evidence="3" key="1">
    <citation type="journal article" date="2019" name="Int. J. Syst. Evol. Microbiol.">
        <title>The Global Catalogue of Microorganisms (GCM) 10K type strain sequencing project: providing services to taxonomists for standard genome sequencing and annotation.</title>
        <authorList>
            <consortium name="The Broad Institute Genomics Platform"/>
            <consortium name="The Broad Institute Genome Sequencing Center for Infectious Disease"/>
            <person name="Wu L."/>
            <person name="Ma J."/>
        </authorList>
    </citation>
    <scope>NUCLEOTIDE SEQUENCE [LARGE SCALE GENOMIC DNA]</scope>
    <source>
        <strain evidence="3">CGMCC 4.7641</strain>
    </source>
</reference>
<proteinExistence type="predicted"/>
<evidence type="ECO:0000256" key="1">
    <source>
        <dbReference type="SAM" id="Phobius"/>
    </source>
</evidence>
<dbReference type="RefSeq" id="WP_378305266.1">
    <property type="nucleotide sequence ID" value="NZ_JBHUKS010000011.1"/>
</dbReference>
<name>A0ABW5H8T9_9PSEU</name>
<organism evidence="2 3">
    <name type="scientific">Amycolatopsis silviterrae</name>
    <dbReference type="NCBI Taxonomy" id="1656914"/>
    <lineage>
        <taxon>Bacteria</taxon>
        <taxon>Bacillati</taxon>
        <taxon>Actinomycetota</taxon>
        <taxon>Actinomycetes</taxon>
        <taxon>Pseudonocardiales</taxon>
        <taxon>Pseudonocardiaceae</taxon>
        <taxon>Amycolatopsis</taxon>
    </lineage>
</organism>